<evidence type="ECO:0000313" key="2">
    <source>
        <dbReference type="Proteomes" id="UP000823633"/>
    </source>
</evidence>
<evidence type="ECO:0000313" key="1">
    <source>
        <dbReference type="EMBL" id="MBO8442593.1"/>
    </source>
</evidence>
<comment type="caution">
    <text evidence="1">The sequence shown here is derived from an EMBL/GenBank/DDBJ whole genome shotgun (WGS) entry which is preliminary data.</text>
</comment>
<organism evidence="1 2">
    <name type="scientific">Candidatus Aphodenecus pullistercoris</name>
    <dbReference type="NCBI Taxonomy" id="2840669"/>
    <lineage>
        <taxon>Bacteria</taxon>
        <taxon>Pseudomonadati</taxon>
        <taxon>Spirochaetota</taxon>
        <taxon>Spirochaetia</taxon>
        <taxon>Spirochaetales</taxon>
        <taxon>Candidatus Aphodenecus</taxon>
    </lineage>
</organism>
<gene>
    <name evidence="1" type="ORF">IAC42_02375</name>
</gene>
<dbReference type="AlphaFoldDB" id="A0A9D9HAC9"/>
<proteinExistence type="predicted"/>
<sequence>MEIPEMKLILAKLDRLERLTTFVATTGKTVVDVNDIAKMEGSSYSAIMHGKDMYLLPRFGQSAYPTGKKRWPVEEYMEWSAIPPQERQDMYREYLRKRSPASP</sequence>
<reference evidence="1" key="1">
    <citation type="submission" date="2020-10" db="EMBL/GenBank/DDBJ databases">
        <authorList>
            <person name="Gilroy R."/>
        </authorList>
    </citation>
    <scope>NUCLEOTIDE SEQUENCE</scope>
    <source>
        <strain evidence="1">11167</strain>
    </source>
</reference>
<accession>A0A9D9HAC9</accession>
<dbReference type="Proteomes" id="UP000823633">
    <property type="component" value="Unassembled WGS sequence"/>
</dbReference>
<protein>
    <submittedName>
        <fullName evidence="1">Uncharacterized protein</fullName>
    </submittedName>
</protein>
<dbReference type="EMBL" id="JADIMU010000016">
    <property type="protein sequence ID" value="MBO8442593.1"/>
    <property type="molecule type" value="Genomic_DNA"/>
</dbReference>
<reference evidence="1" key="2">
    <citation type="journal article" date="2021" name="PeerJ">
        <title>Extensive microbial diversity within the chicken gut microbiome revealed by metagenomics and culture.</title>
        <authorList>
            <person name="Gilroy R."/>
            <person name="Ravi A."/>
            <person name="Getino M."/>
            <person name="Pursley I."/>
            <person name="Horton D.L."/>
            <person name="Alikhan N.F."/>
            <person name="Baker D."/>
            <person name="Gharbi K."/>
            <person name="Hall N."/>
            <person name="Watson M."/>
            <person name="Adriaenssens E.M."/>
            <person name="Foster-Nyarko E."/>
            <person name="Jarju S."/>
            <person name="Secka A."/>
            <person name="Antonio M."/>
            <person name="Oren A."/>
            <person name="Chaudhuri R.R."/>
            <person name="La Ragione R."/>
            <person name="Hildebrand F."/>
            <person name="Pallen M.J."/>
        </authorList>
    </citation>
    <scope>NUCLEOTIDE SEQUENCE</scope>
    <source>
        <strain evidence="1">11167</strain>
    </source>
</reference>
<name>A0A9D9HAC9_9SPIR</name>